<feature type="signal peptide" evidence="1">
    <location>
        <begin position="1"/>
        <end position="17"/>
    </location>
</feature>
<gene>
    <name evidence="2" type="ORF">BACOVA_00055</name>
</gene>
<comment type="caution">
    <text evidence="2">The sequence shown here is derived from an EMBL/GenBank/DDBJ whole genome shotgun (WGS) entry which is preliminary data.</text>
</comment>
<dbReference type="AlphaFoldDB" id="A0AAN3ACZ4"/>
<dbReference type="EMBL" id="AAXF02000021">
    <property type="protein sequence ID" value="EDO14244.1"/>
    <property type="molecule type" value="Genomic_DNA"/>
</dbReference>
<evidence type="ECO:0000313" key="3">
    <source>
        <dbReference type="Proteomes" id="UP000005475"/>
    </source>
</evidence>
<accession>A0AAN3ACZ4</accession>
<reference evidence="2 3" key="1">
    <citation type="submission" date="2007-03" db="EMBL/GenBank/DDBJ databases">
        <authorList>
            <person name="Fulton L."/>
            <person name="Clifton S."/>
            <person name="Fulton B."/>
            <person name="Xu J."/>
            <person name="Minx P."/>
            <person name="Pepin K.H."/>
            <person name="Johnson M."/>
            <person name="Thiruvilangam P."/>
            <person name="Bhonagiri V."/>
            <person name="Nash W.E."/>
            <person name="Mardis E.R."/>
            <person name="Wilson R.K."/>
        </authorList>
    </citation>
    <scope>NUCLEOTIDE SEQUENCE [LARGE SCALE GENOMIC DNA]</scope>
    <source>
        <strain evidence="3">ATCC 8483 / DSM 1896 / JCM 5824 / BCRC 10623 / CCUG 4943 / NCTC 11153</strain>
    </source>
</reference>
<keyword evidence="1" id="KW-0732">Signal</keyword>
<dbReference type="Proteomes" id="UP000005475">
    <property type="component" value="Unassembled WGS sequence"/>
</dbReference>
<organism evidence="2 3">
    <name type="scientific">Bacteroides ovatus (strain ATCC 8483 / DSM 1896 / JCM 5824 / BCRC 10623 / CCUG 4943 / NCTC 11153)</name>
    <dbReference type="NCBI Taxonomy" id="411476"/>
    <lineage>
        <taxon>Bacteria</taxon>
        <taxon>Pseudomonadati</taxon>
        <taxon>Bacteroidota</taxon>
        <taxon>Bacteroidia</taxon>
        <taxon>Bacteroidales</taxon>
        <taxon>Bacteroidaceae</taxon>
        <taxon>Bacteroides</taxon>
    </lineage>
</organism>
<feature type="chain" id="PRO_5042840522" evidence="1">
    <location>
        <begin position="18"/>
        <end position="53"/>
    </location>
</feature>
<sequence>MRKFCFLLCLLAGTSEAATYTVKVGQGQVKVEWYADGVVRVVKTPTTAEFVRK</sequence>
<reference evidence="3" key="2">
    <citation type="submission" date="2007-04" db="EMBL/GenBank/DDBJ databases">
        <title>Draft genome sequence of Bacteroides ovatus (ATCC 8483).</title>
        <authorList>
            <person name="Sudarsanam P."/>
            <person name="Ley R."/>
            <person name="Guruge J."/>
            <person name="Turnbaugh P.J."/>
            <person name="Mahowald M."/>
            <person name="Liep D."/>
            <person name="Gordon J."/>
        </authorList>
    </citation>
    <scope>NUCLEOTIDE SEQUENCE [LARGE SCALE GENOMIC DNA]</scope>
    <source>
        <strain evidence="3">ATCC 8483 / DSM 1896 / JCM 5824 / BCRC 10623 / CCUG 4943 / NCTC 11153</strain>
    </source>
</reference>
<evidence type="ECO:0000256" key="1">
    <source>
        <dbReference type="SAM" id="SignalP"/>
    </source>
</evidence>
<protein>
    <submittedName>
        <fullName evidence="2">Uncharacterized protein</fullName>
    </submittedName>
</protein>
<proteinExistence type="predicted"/>
<name>A0AAN3ACZ4_BACO1</name>
<feature type="non-terminal residue" evidence="2">
    <location>
        <position position="53"/>
    </location>
</feature>
<evidence type="ECO:0000313" key="2">
    <source>
        <dbReference type="EMBL" id="EDO14244.1"/>
    </source>
</evidence>